<reference evidence="3 4" key="1">
    <citation type="submission" date="2018-07" db="EMBL/GenBank/DDBJ databases">
        <title>Genome sequences of six Lactobacillus spp. isolated from bumble bee guts.</title>
        <authorList>
            <person name="Motta E.V.S."/>
            <person name="Moran N.A."/>
        </authorList>
    </citation>
    <scope>NUCLEOTIDE SEQUENCE [LARGE SCALE GENOMIC DNA]</scope>
    <source>
        <strain evidence="2 3">BI-1.1</strain>
        <strain evidence="1 4">LV-8.1</strain>
    </source>
</reference>
<evidence type="ECO:0000313" key="4">
    <source>
        <dbReference type="Proteomes" id="UP000284822"/>
    </source>
</evidence>
<dbReference type="Proteomes" id="UP000284109">
    <property type="component" value="Unassembled WGS sequence"/>
</dbReference>
<dbReference type="InterPro" id="IPR008489">
    <property type="entry name" value="DUF771"/>
</dbReference>
<dbReference type="RefSeq" id="WP_118901347.1">
    <property type="nucleotide sequence ID" value="NZ_QOCR01000004.1"/>
</dbReference>
<organism evidence="2 3">
    <name type="scientific">Bombilactobacillus bombi</name>
    <dbReference type="NCBI Taxonomy" id="1303590"/>
    <lineage>
        <taxon>Bacteria</taxon>
        <taxon>Bacillati</taxon>
        <taxon>Bacillota</taxon>
        <taxon>Bacilli</taxon>
        <taxon>Lactobacillales</taxon>
        <taxon>Lactobacillaceae</taxon>
        <taxon>Bombilactobacillus</taxon>
    </lineage>
</organism>
<comment type="caution">
    <text evidence="2">The sequence shown here is derived from an EMBL/GenBank/DDBJ whole genome shotgun (WGS) entry which is preliminary data.</text>
</comment>
<proteinExistence type="predicted"/>
<dbReference type="EMBL" id="QOCR01000004">
    <property type="protein sequence ID" value="RHW49702.1"/>
    <property type="molecule type" value="Genomic_DNA"/>
</dbReference>
<evidence type="ECO:0000313" key="1">
    <source>
        <dbReference type="EMBL" id="RHW46117.1"/>
    </source>
</evidence>
<keyword evidence="3" id="KW-1185">Reference proteome</keyword>
<dbReference type="Pfam" id="PF05595">
    <property type="entry name" value="DUF771"/>
    <property type="match status" value="1"/>
</dbReference>
<gene>
    <name evidence="2" type="ORF">DS831_05940</name>
    <name evidence="1" type="ORF">DS832_07140</name>
</gene>
<dbReference type="EMBL" id="QOCS01000014">
    <property type="protein sequence ID" value="RHW46117.1"/>
    <property type="molecule type" value="Genomic_DNA"/>
</dbReference>
<dbReference type="AlphaFoldDB" id="A0A3R6UXF7"/>
<dbReference type="OrthoDB" id="2187161at2"/>
<sequence>MQQVEIPGVKYIVPDGYRLISLQQCNDSLLGKTWTMKELRQWLGNKSSDWIKENILFNRRYKVDIDEMIAKRQIIRSKGHGSPWLFKANVLAQWLDEHWEEFNW</sequence>
<evidence type="ECO:0000313" key="2">
    <source>
        <dbReference type="EMBL" id="RHW49702.1"/>
    </source>
</evidence>
<protein>
    <submittedName>
        <fullName evidence="2">DUF771 domain-containing protein</fullName>
    </submittedName>
</protein>
<dbReference type="Proteomes" id="UP000284822">
    <property type="component" value="Unassembled WGS sequence"/>
</dbReference>
<name>A0A3R6UXF7_9LACO</name>
<accession>A0A3R6UXF7</accession>
<evidence type="ECO:0000313" key="3">
    <source>
        <dbReference type="Proteomes" id="UP000284109"/>
    </source>
</evidence>